<geneLocation type="plasmid" evidence="2 3">
    <name>unnamed1</name>
</geneLocation>
<protein>
    <submittedName>
        <fullName evidence="2">TRAP transporter substrate-binding protein</fullName>
    </submittedName>
</protein>
<dbReference type="AlphaFoldDB" id="A0A2S2CWG3"/>
<feature type="chain" id="PRO_5015627032" evidence="1">
    <location>
        <begin position="32"/>
        <end position="369"/>
    </location>
</feature>
<dbReference type="PANTHER" id="PTHR42941">
    <property type="entry name" value="SLL1037 PROTEIN"/>
    <property type="match status" value="1"/>
</dbReference>
<dbReference type="OrthoDB" id="8188218at2"/>
<dbReference type="NCBIfam" id="TIGR02122">
    <property type="entry name" value="TRAP_TAXI"/>
    <property type="match status" value="1"/>
</dbReference>
<proteinExistence type="predicted"/>
<keyword evidence="1" id="KW-0732">Signal</keyword>
<organism evidence="2 3">
    <name type="scientific">Azospirillum thermophilum</name>
    <dbReference type="NCBI Taxonomy" id="2202148"/>
    <lineage>
        <taxon>Bacteria</taxon>
        <taxon>Pseudomonadati</taxon>
        <taxon>Pseudomonadota</taxon>
        <taxon>Alphaproteobacteria</taxon>
        <taxon>Rhodospirillales</taxon>
        <taxon>Azospirillaceae</taxon>
        <taxon>Azospirillum</taxon>
    </lineage>
</organism>
<dbReference type="EMBL" id="CP029356">
    <property type="protein sequence ID" value="AWK88798.1"/>
    <property type="molecule type" value="Genomic_DNA"/>
</dbReference>
<sequence length="369" mass="39895">MGIATTTGGRLVRKLLLGLLLAVAGGLPAGAADPRGTSANGGTVGVVSGGVEGTYVRIASDLASVLDDGDALRILPMLGKGSVQNLKDIALLRGIDVGIVQSDVLAYAKRERLLPNIDRRINYIAKLYNEEFHILAGPDVKSIGDLAGKAVNVDVQGSGTHMTATLIFDMLGIRVRPETTDQTVALDRLRKGEIAAMAYVAGKPTRLFRDLKAGDGLHFLPVPLSAELLDTYLPSRLTSADYEGLIKPGEEVETVAVGAVMAVYGWERNTDRHRKVARFVDAFFGRFDEFLKAPRHPKWKEVNLAATIPGWTRFEPAEAWLRQASAAGGPQGAAVKQEFETFVSQRGIPPQQAEKLFEQFLLWQARSPQ</sequence>
<evidence type="ECO:0000313" key="2">
    <source>
        <dbReference type="EMBL" id="AWK88798.1"/>
    </source>
</evidence>
<keyword evidence="3" id="KW-1185">Reference proteome</keyword>
<dbReference type="KEGG" id="azz:DEW08_22240"/>
<dbReference type="PANTHER" id="PTHR42941:SF1">
    <property type="entry name" value="SLL1037 PROTEIN"/>
    <property type="match status" value="1"/>
</dbReference>
<dbReference type="Proteomes" id="UP000245629">
    <property type="component" value="Plasmid unnamed1"/>
</dbReference>
<feature type="signal peptide" evidence="1">
    <location>
        <begin position="1"/>
        <end position="31"/>
    </location>
</feature>
<evidence type="ECO:0000313" key="3">
    <source>
        <dbReference type="Proteomes" id="UP000245629"/>
    </source>
</evidence>
<accession>A0A2S2CWG3</accession>
<dbReference type="Gene3D" id="3.40.190.10">
    <property type="entry name" value="Periplasmic binding protein-like II"/>
    <property type="match status" value="2"/>
</dbReference>
<dbReference type="Pfam" id="PF16868">
    <property type="entry name" value="NMT1_3"/>
    <property type="match status" value="1"/>
</dbReference>
<keyword evidence="2" id="KW-0614">Plasmid</keyword>
<gene>
    <name evidence="2" type="ORF">DEW08_22240</name>
</gene>
<reference evidence="3" key="1">
    <citation type="submission" date="2018-05" db="EMBL/GenBank/DDBJ databases">
        <title>Azospirillum thermophila sp. nov., a novel isolated from hot spring.</title>
        <authorList>
            <person name="Zhao Z."/>
        </authorList>
    </citation>
    <scope>NUCLEOTIDE SEQUENCE [LARGE SCALE GENOMIC DNA]</scope>
    <source>
        <strain evidence="3">CFH 70021</strain>
        <plasmid evidence="3">unnamed1</plasmid>
    </source>
</reference>
<evidence type="ECO:0000256" key="1">
    <source>
        <dbReference type="SAM" id="SignalP"/>
    </source>
</evidence>
<dbReference type="RefSeq" id="WP_109331443.1">
    <property type="nucleotide sequence ID" value="NZ_CP029356.1"/>
</dbReference>
<dbReference type="SUPFAM" id="SSF53850">
    <property type="entry name" value="Periplasmic binding protein-like II"/>
    <property type="match status" value="1"/>
</dbReference>
<name>A0A2S2CWG3_9PROT</name>
<dbReference type="InterPro" id="IPR011852">
    <property type="entry name" value="TRAP_TAXI"/>
</dbReference>